<dbReference type="AlphaFoldDB" id="A0A239DAB6"/>
<evidence type="ECO:0000256" key="1">
    <source>
        <dbReference type="SAM" id="MobiDB-lite"/>
    </source>
</evidence>
<feature type="region of interest" description="Disordered" evidence="1">
    <location>
        <begin position="32"/>
        <end position="70"/>
    </location>
</feature>
<dbReference type="Proteomes" id="UP000198426">
    <property type="component" value="Unassembled WGS sequence"/>
</dbReference>
<reference evidence="2 3" key="1">
    <citation type="submission" date="2017-06" db="EMBL/GenBank/DDBJ databases">
        <authorList>
            <person name="Kim H.J."/>
            <person name="Triplett B.A."/>
        </authorList>
    </citation>
    <scope>NUCLEOTIDE SEQUENCE [LARGE SCALE GENOMIC DNA]</scope>
    <source>
        <strain evidence="2 3">DSM 29339</strain>
    </source>
</reference>
<accession>A0A239DAB6</accession>
<dbReference type="InterPro" id="IPR041374">
    <property type="entry name" value="BaeRF_family12"/>
</dbReference>
<sequence length="151" mass="17026">MKRLTAGTWVLVADGEKALFLRNDLDAINPDLNVHQERKQENPSDREQSANRPGRKADTGPGQRSAMDDTDWHELAKERFADELAEMLYKRVHAGEIERVVIVAPPKVLGEMRQKMHSEVAKAVVAEIPKTLTNHPIDRIESLVKAELEEA</sequence>
<evidence type="ECO:0000313" key="2">
    <source>
        <dbReference type="EMBL" id="SNS28801.1"/>
    </source>
</evidence>
<organism evidence="2 3">
    <name type="scientific">Tropicimonas sediminicola</name>
    <dbReference type="NCBI Taxonomy" id="1031541"/>
    <lineage>
        <taxon>Bacteria</taxon>
        <taxon>Pseudomonadati</taxon>
        <taxon>Pseudomonadota</taxon>
        <taxon>Alphaproteobacteria</taxon>
        <taxon>Rhodobacterales</taxon>
        <taxon>Roseobacteraceae</taxon>
        <taxon>Tropicimonas</taxon>
    </lineage>
</organism>
<protein>
    <submittedName>
        <fullName evidence="2">Protein required for attachment to host cells</fullName>
    </submittedName>
</protein>
<dbReference type="EMBL" id="FZOY01000001">
    <property type="protein sequence ID" value="SNS28801.1"/>
    <property type="molecule type" value="Genomic_DNA"/>
</dbReference>
<name>A0A239DAB6_9RHOB</name>
<dbReference type="RefSeq" id="WP_089231292.1">
    <property type="nucleotide sequence ID" value="NZ_FZOY01000001.1"/>
</dbReference>
<dbReference type="Pfam" id="PF18856">
    <property type="entry name" value="baeRF_family12"/>
    <property type="match status" value="1"/>
</dbReference>
<evidence type="ECO:0000313" key="3">
    <source>
        <dbReference type="Proteomes" id="UP000198426"/>
    </source>
</evidence>
<keyword evidence="3" id="KW-1185">Reference proteome</keyword>
<gene>
    <name evidence="2" type="ORF">SAMN05421757_101706</name>
</gene>
<proteinExistence type="predicted"/>
<feature type="compositionally biased region" description="Basic and acidic residues" evidence="1">
    <location>
        <begin position="34"/>
        <end position="49"/>
    </location>
</feature>
<dbReference type="OrthoDB" id="9812459at2"/>